<reference evidence="2 3" key="1">
    <citation type="submission" date="2024-06" db="EMBL/GenBank/DDBJ databases">
        <title>A chromosome level genome sequence of Diviner's sage (Salvia divinorum).</title>
        <authorList>
            <person name="Ford S.A."/>
            <person name="Ro D.-K."/>
            <person name="Ness R.W."/>
            <person name="Phillips M.A."/>
        </authorList>
    </citation>
    <scope>NUCLEOTIDE SEQUENCE [LARGE SCALE GENOMIC DNA]</scope>
    <source>
        <strain evidence="2">SAF-2024a</strain>
        <tissue evidence="2">Leaf</tissue>
    </source>
</reference>
<sequence>MGFCCSSIFLLFLLMGLSYTSGGATYAVDGTTTTGGGERAARGRECSEIYVVREGETLHSISDKCDDPFILENNSHIQQHDDVSPGLVIKITSRSRKLMNSLHGH</sequence>
<evidence type="ECO:0000313" key="2">
    <source>
        <dbReference type="EMBL" id="KAL1543478.1"/>
    </source>
</evidence>
<dbReference type="CDD" id="cd00118">
    <property type="entry name" value="LysM"/>
    <property type="match status" value="1"/>
</dbReference>
<dbReference type="PANTHER" id="PTHR33648">
    <property type="entry name" value="EMBRYO SAC 1"/>
    <property type="match status" value="1"/>
</dbReference>
<protein>
    <recommendedName>
        <fullName evidence="4">LysM domain-containing protein</fullName>
    </recommendedName>
</protein>
<dbReference type="InterPro" id="IPR036779">
    <property type="entry name" value="LysM_dom_sf"/>
</dbReference>
<evidence type="ECO:0000313" key="3">
    <source>
        <dbReference type="Proteomes" id="UP001567538"/>
    </source>
</evidence>
<dbReference type="InterPro" id="IPR018392">
    <property type="entry name" value="LysM"/>
</dbReference>
<keyword evidence="3" id="KW-1185">Reference proteome</keyword>
<dbReference type="EMBL" id="JBEAFC010000008">
    <property type="protein sequence ID" value="KAL1543478.1"/>
    <property type="molecule type" value="Genomic_DNA"/>
</dbReference>
<proteinExistence type="predicted"/>
<comment type="caution">
    <text evidence="2">The sequence shown here is derived from an EMBL/GenBank/DDBJ whole genome shotgun (WGS) entry which is preliminary data.</text>
</comment>
<accession>A0ABD1GH78</accession>
<organism evidence="2 3">
    <name type="scientific">Salvia divinorum</name>
    <name type="common">Maria pastora</name>
    <name type="synonym">Diviner's sage</name>
    <dbReference type="NCBI Taxonomy" id="28513"/>
    <lineage>
        <taxon>Eukaryota</taxon>
        <taxon>Viridiplantae</taxon>
        <taxon>Streptophyta</taxon>
        <taxon>Embryophyta</taxon>
        <taxon>Tracheophyta</taxon>
        <taxon>Spermatophyta</taxon>
        <taxon>Magnoliopsida</taxon>
        <taxon>eudicotyledons</taxon>
        <taxon>Gunneridae</taxon>
        <taxon>Pentapetalae</taxon>
        <taxon>asterids</taxon>
        <taxon>lamiids</taxon>
        <taxon>Lamiales</taxon>
        <taxon>Lamiaceae</taxon>
        <taxon>Nepetoideae</taxon>
        <taxon>Mentheae</taxon>
        <taxon>Salviinae</taxon>
        <taxon>Salvia</taxon>
        <taxon>Salvia subgen. Calosphace</taxon>
    </lineage>
</organism>
<dbReference type="PANTHER" id="PTHR33648:SF15">
    <property type="entry name" value="OS04G0572800 PROTEIN"/>
    <property type="match status" value="1"/>
</dbReference>
<evidence type="ECO:0000256" key="1">
    <source>
        <dbReference type="SAM" id="SignalP"/>
    </source>
</evidence>
<dbReference type="Proteomes" id="UP001567538">
    <property type="component" value="Unassembled WGS sequence"/>
</dbReference>
<feature type="signal peptide" evidence="1">
    <location>
        <begin position="1"/>
        <end position="22"/>
    </location>
</feature>
<dbReference type="AlphaFoldDB" id="A0ABD1GH78"/>
<keyword evidence="1" id="KW-0732">Signal</keyword>
<gene>
    <name evidence="2" type="ORF">AAHA92_20445</name>
</gene>
<name>A0ABD1GH78_SALDI</name>
<evidence type="ECO:0008006" key="4">
    <source>
        <dbReference type="Google" id="ProtNLM"/>
    </source>
</evidence>
<feature type="chain" id="PRO_5044747739" description="LysM domain-containing protein" evidence="1">
    <location>
        <begin position="23"/>
        <end position="105"/>
    </location>
</feature>
<dbReference type="Gene3D" id="3.10.350.10">
    <property type="entry name" value="LysM domain"/>
    <property type="match status" value="1"/>
</dbReference>